<dbReference type="Pfam" id="PF00708">
    <property type="entry name" value="Acylphosphatase"/>
    <property type="match status" value="1"/>
</dbReference>
<dbReference type="PROSITE" id="PS00150">
    <property type="entry name" value="ACYLPHOSPHATASE_1"/>
    <property type="match status" value="1"/>
</dbReference>
<evidence type="ECO:0000256" key="3">
    <source>
        <dbReference type="ARBA" id="ARBA00047645"/>
    </source>
</evidence>
<comment type="caution">
    <text evidence="9">The sequence shown here is derived from an EMBL/GenBank/DDBJ whole genome shotgun (WGS) entry which is preliminary data.</text>
</comment>
<feature type="active site" evidence="4">
    <location>
        <position position="18"/>
    </location>
</feature>
<dbReference type="InterPro" id="IPR036046">
    <property type="entry name" value="Acylphosphatase-like_dom_sf"/>
</dbReference>
<evidence type="ECO:0000313" key="11">
    <source>
        <dbReference type="Proteomes" id="UP000623509"/>
    </source>
</evidence>
<gene>
    <name evidence="8" type="ORF">BGI27_15790</name>
    <name evidence="9" type="ORF">CGU29_15840</name>
</gene>
<dbReference type="Proteomes" id="UP000623509">
    <property type="component" value="Unassembled WGS sequence"/>
</dbReference>
<evidence type="ECO:0000256" key="1">
    <source>
        <dbReference type="ARBA" id="ARBA00005614"/>
    </source>
</evidence>
<keyword evidence="4 5" id="KW-0378">Hydrolase</keyword>
<dbReference type="PANTHER" id="PTHR47268:SF4">
    <property type="entry name" value="ACYLPHOSPHATASE"/>
    <property type="match status" value="1"/>
</dbReference>
<dbReference type="PROSITE" id="PS51160">
    <property type="entry name" value="ACYLPHOSPHATASE_3"/>
    <property type="match status" value="1"/>
</dbReference>
<dbReference type="AlphaFoldDB" id="A0A272EPG0"/>
<comment type="catalytic activity">
    <reaction evidence="3 4 5">
        <text>an acyl phosphate + H2O = a carboxylate + phosphate + H(+)</text>
        <dbReference type="Rhea" id="RHEA:14965"/>
        <dbReference type="ChEBI" id="CHEBI:15377"/>
        <dbReference type="ChEBI" id="CHEBI:15378"/>
        <dbReference type="ChEBI" id="CHEBI:29067"/>
        <dbReference type="ChEBI" id="CHEBI:43474"/>
        <dbReference type="ChEBI" id="CHEBI:59918"/>
        <dbReference type="EC" id="3.6.1.7"/>
    </reaction>
</comment>
<sequence>MCSRHLRIRGRVQGVGFRHFLTQHAQALGLGGWVRNLPDGSVEALICGPQASVAILLQRASEGPAWGRVDEVLVEDSQEQVPGFGRL</sequence>
<dbReference type="EMBL" id="NMRN01000075">
    <property type="protein sequence ID" value="PAS91560.1"/>
    <property type="molecule type" value="Genomic_DNA"/>
</dbReference>
<dbReference type="PROSITE" id="PS00151">
    <property type="entry name" value="ACYLPHOSPHATASE_2"/>
    <property type="match status" value="1"/>
</dbReference>
<dbReference type="Gene3D" id="3.30.70.100">
    <property type="match status" value="1"/>
</dbReference>
<dbReference type="GO" id="GO:0003998">
    <property type="term" value="F:acylphosphatase activity"/>
    <property type="evidence" value="ECO:0007669"/>
    <property type="project" value="UniProtKB-EC"/>
</dbReference>
<organism evidence="9 10">
    <name type="scientific">Candidatus Dactylopiibacterium carminicum</name>
    <dbReference type="NCBI Taxonomy" id="857335"/>
    <lineage>
        <taxon>Bacteria</taxon>
        <taxon>Pseudomonadati</taxon>
        <taxon>Pseudomonadota</taxon>
        <taxon>Betaproteobacteria</taxon>
        <taxon>Rhodocyclales</taxon>
        <taxon>Rhodocyclaceae</taxon>
        <taxon>Candidatus Dactylopiibacterium</taxon>
    </lineage>
</organism>
<protein>
    <recommendedName>
        <fullName evidence="2 4">Acylphosphatase</fullName>
        <ecNumber evidence="2 4">3.6.1.7</ecNumber>
    </recommendedName>
</protein>
<accession>A0A272EPG0</accession>
<evidence type="ECO:0000313" key="9">
    <source>
        <dbReference type="EMBL" id="PAS91560.1"/>
    </source>
</evidence>
<evidence type="ECO:0000256" key="5">
    <source>
        <dbReference type="RuleBase" id="RU000553"/>
    </source>
</evidence>
<evidence type="ECO:0000256" key="4">
    <source>
        <dbReference type="PROSITE-ProRule" id="PRU00520"/>
    </source>
</evidence>
<dbReference type="PRINTS" id="PR00112">
    <property type="entry name" value="ACYLPHPHTASE"/>
</dbReference>
<dbReference type="InterPro" id="IPR020456">
    <property type="entry name" value="Acylphosphatase"/>
</dbReference>
<keyword evidence="11" id="KW-1185">Reference proteome</keyword>
<dbReference type="Proteomes" id="UP000216107">
    <property type="component" value="Unassembled WGS sequence"/>
</dbReference>
<evidence type="ECO:0000256" key="2">
    <source>
        <dbReference type="ARBA" id="ARBA00012150"/>
    </source>
</evidence>
<reference evidence="9 10" key="2">
    <citation type="submission" date="2017-07" db="EMBL/GenBank/DDBJ databases">
        <title>Candidatus Dactylopiibacterium carminicum, a nitrogen-fixing symbiont of the cochineal insect Dactylopius coccus and Dactylopius opuntiae (Hemiptera: Coccoidea: Dactylopiidae).</title>
        <authorList>
            <person name="Vera A."/>
        </authorList>
    </citation>
    <scope>NUCLEOTIDE SEQUENCE [LARGE SCALE GENOMIC DNA]</scope>
    <source>
        <strain evidence="9 10">NFDCM</strain>
    </source>
</reference>
<dbReference type="EMBL" id="MDUX01000073">
    <property type="protein sequence ID" value="KAF7597975.1"/>
    <property type="molecule type" value="Genomic_DNA"/>
</dbReference>
<evidence type="ECO:0000313" key="10">
    <source>
        <dbReference type="Proteomes" id="UP000216107"/>
    </source>
</evidence>
<evidence type="ECO:0000256" key="6">
    <source>
        <dbReference type="RuleBase" id="RU004168"/>
    </source>
</evidence>
<comment type="similarity">
    <text evidence="1 6">Belongs to the acylphosphatase family.</text>
</comment>
<dbReference type="InterPro" id="IPR017968">
    <property type="entry name" value="Acylphosphatase_CS"/>
</dbReference>
<dbReference type="EC" id="3.6.1.7" evidence="2 4"/>
<dbReference type="SUPFAM" id="SSF54975">
    <property type="entry name" value="Acylphosphatase/BLUF domain-like"/>
    <property type="match status" value="1"/>
</dbReference>
<dbReference type="PANTHER" id="PTHR47268">
    <property type="entry name" value="ACYLPHOSPHATASE"/>
    <property type="match status" value="1"/>
</dbReference>
<evidence type="ECO:0000259" key="7">
    <source>
        <dbReference type="PROSITE" id="PS51160"/>
    </source>
</evidence>
<dbReference type="OrthoDB" id="5295388at2"/>
<feature type="active site" evidence="4">
    <location>
        <position position="36"/>
    </location>
</feature>
<reference evidence="8 11" key="1">
    <citation type="submission" date="2016-08" db="EMBL/GenBank/DDBJ databases">
        <title>Candidatus Dactylopiibacterium carminicum genome sequence.</title>
        <authorList>
            <person name="Ramirez-Puebla S.T."/>
            <person name="Ormeno-Orrillo E."/>
            <person name="Vera-Ponce De Leon A."/>
            <person name="Luis L."/>
            <person name="Sanchez-Flores A."/>
            <person name="Monica R."/>
            <person name="Martinez-Romero E."/>
        </authorList>
    </citation>
    <scope>NUCLEOTIDE SEQUENCE [LARGE SCALE GENOMIC DNA]</scope>
    <source>
        <strain evidence="8">END1</strain>
    </source>
</reference>
<proteinExistence type="inferred from homology"/>
<name>A0A272EPG0_9RHOO</name>
<evidence type="ECO:0000313" key="8">
    <source>
        <dbReference type="EMBL" id="KAF7597975.1"/>
    </source>
</evidence>
<dbReference type="InterPro" id="IPR001792">
    <property type="entry name" value="Acylphosphatase-like_dom"/>
</dbReference>
<feature type="domain" description="Acylphosphatase-like" evidence="7">
    <location>
        <begin position="3"/>
        <end position="87"/>
    </location>
</feature>